<reference evidence="10" key="1">
    <citation type="submission" date="2019-08" db="EMBL/GenBank/DDBJ databases">
        <authorList>
            <person name="Kucharzyk K."/>
            <person name="Murdoch R.W."/>
            <person name="Higgins S."/>
            <person name="Loffler F."/>
        </authorList>
    </citation>
    <scope>NUCLEOTIDE SEQUENCE</scope>
</reference>
<sequence length="249" mass="27028">MSQAFAGSGYVQQIASAEINEFVQRHRATTTLPVSLELRARFNPGLNKVWFGGLMQIINNVTMLSIILTGAALIREREHGTIEHLLVMPVTPTEIMLAKVWSMGAVVLVASSVSLNLVVRGFLQVPIDGSIPLFVAGSALCLFATTAMGIFLATVARTMPQFGLLMVLIMMPLQLLSGGATPRESMPVLVQNIMLFAPTTHFVELSQAILYRGAGIETVWRPFLALALIGAALFWLSLARFRKTLSSMA</sequence>
<dbReference type="InterPro" id="IPR051449">
    <property type="entry name" value="ABC-2_transporter_component"/>
</dbReference>
<comment type="subcellular location">
    <subcellularLocation>
        <location evidence="1">Cell membrane</location>
        <topology evidence="1">Multi-pass membrane protein</topology>
    </subcellularLocation>
</comment>
<feature type="transmembrane region" description="Helical" evidence="8">
    <location>
        <begin position="49"/>
        <end position="74"/>
    </location>
</feature>
<evidence type="ECO:0000256" key="2">
    <source>
        <dbReference type="ARBA" id="ARBA00007783"/>
    </source>
</evidence>
<dbReference type="InterPro" id="IPR013525">
    <property type="entry name" value="ABC2_TM"/>
</dbReference>
<keyword evidence="5 8" id="KW-0812">Transmembrane</keyword>
<evidence type="ECO:0000256" key="1">
    <source>
        <dbReference type="ARBA" id="ARBA00004651"/>
    </source>
</evidence>
<keyword evidence="7 8" id="KW-0472">Membrane</keyword>
<dbReference type="GO" id="GO:0005886">
    <property type="term" value="C:plasma membrane"/>
    <property type="evidence" value="ECO:0007669"/>
    <property type="project" value="UniProtKB-SubCell"/>
</dbReference>
<keyword evidence="4" id="KW-1003">Cell membrane</keyword>
<evidence type="ECO:0000256" key="5">
    <source>
        <dbReference type="ARBA" id="ARBA00022692"/>
    </source>
</evidence>
<dbReference type="EMBL" id="VSSQ01064155">
    <property type="protein sequence ID" value="MPN17115.1"/>
    <property type="molecule type" value="Genomic_DNA"/>
</dbReference>
<dbReference type="AlphaFoldDB" id="A0A645FRP7"/>
<feature type="transmembrane region" description="Helical" evidence="8">
    <location>
        <begin position="95"/>
        <end position="119"/>
    </location>
</feature>
<dbReference type="Pfam" id="PF12698">
    <property type="entry name" value="ABC2_membrane_3"/>
    <property type="match status" value="1"/>
</dbReference>
<evidence type="ECO:0000256" key="8">
    <source>
        <dbReference type="SAM" id="Phobius"/>
    </source>
</evidence>
<dbReference type="InterPro" id="IPR047817">
    <property type="entry name" value="ABC2_TM_bact-type"/>
</dbReference>
<comment type="caution">
    <text evidence="10">The sequence shown here is derived from an EMBL/GenBank/DDBJ whole genome shotgun (WGS) entry which is preliminary data.</text>
</comment>
<feature type="transmembrane region" description="Helical" evidence="8">
    <location>
        <begin position="131"/>
        <end position="155"/>
    </location>
</feature>
<evidence type="ECO:0000256" key="3">
    <source>
        <dbReference type="ARBA" id="ARBA00022448"/>
    </source>
</evidence>
<dbReference type="PANTHER" id="PTHR30294:SF47">
    <property type="entry name" value="INNER MEMBRANE TRANSPORT PERMEASE YHHJ"/>
    <property type="match status" value="1"/>
</dbReference>
<evidence type="ECO:0000313" key="10">
    <source>
        <dbReference type="EMBL" id="MPN17115.1"/>
    </source>
</evidence>
<evidence type="ECO:0000259" key="9">
    <source>
        <dbReference type="PROSITE" id="PS51012"/>
    </source>
</evidence>
<dbReference type="PROSITE" id="PS51012">
    <property type="entry name" value="ABC_TM2"/>
    <property type="match status" value="1"/>
</dbReference>
<comment type="similarity">
    <text evidence="2">Belongs to the ABC-2 integral membrane protein family.</text>
</comment>
<proteinExistence type="inferred from homology"/>
<evidence type="ECO:0000256" key="6">
    <source>
        <dbReference type="ARBA" id="ARBA00022989"/>
    </source>
</evidence>
<organism evidence="10">
    <name type="scientific">bioreactor metagenome</name>
    <dbReference type="NCBI Taxonomy" id="1076179"/>
    <lineage>
        <taxon>unclassified sequences</taxon>
        <taxon>metagenomes</taxon>
        <taxon>ecological metagenomes</taxon>
    </lineage>
</organism>
<name>A0A645FRP7_9ZZZZ</name>
<keyword evidence="6 8" id="KW-1133">Transmembrane helix</keyword>
<gene>
    <name evidence="10" type="primary">yhhJ_6</name>
    <name evidence="10" type="ORF">SDC9_164465</name>
</gene>
<feature type="domain" description="ABC transmembrane type-2" evidence="9">
    <location>
        <begin position="8"/>
        <end position="244"/>
    </location>
</feature>
<accession>A0A645FRP7</accession>
<feature type="transmembrane region" description="Helical" evidence="8">
    <location>
        <begin position="162"/>
        <end position="180"/>
    </location>
</feature>
<keyword evidence="3" id="KW-0813">Transport</keyword>
<evidence type="ECO:0000256" key="7">
    <source>
        <dbReference type="ARBA" id="ARBA00023136"/>
    </source>
</evidence>
<feature type="transmembrane region" description="Helical" evidence="8">
    <location>
        <begin position="219"/>
        <end position="238"/>
    </location>
</feature>
<evidence type="ECO:0000256" key="4">
    <source>
        <dbReference type="ARBA" id="ARBA00022475"/>
    </source>
</evidence>
<protein>
    <submittedName>
        <fullName evidence="10">Inner membrane transport permease YhhJ</fullName>
    </submittedName>
</protein>
<dbReference type="PANTHER" id="PTHR30294">
    <property type="entry name" value="MEMBRANE COMPONENT OF ABC TRANSPORTER YHHJ-RELATED"/>
    <property type="match status" value="1"/>
</dbReference>
<dbReference type="GO" id="GO:0140359">
    <property type="term" value="F:ABC-type transporter activity"/>
    <property type="evidence" value="ECO:0007669"/>
    <property type="project" value="InterPro"/>
</dbReference>